<dbReference type="InterPro" id="IPR036865">
    <property type="entry name" value="CRAL-TRIO_dom_sf"/>
</dbReference>
<dbReference type="PANTHER" id="PTHR10174">
    <property type="entry name" value="ALPHA-TOCOPHEROL TRANSFER PROTEIN-RELATED"/>
    <property type="match status" value="1"/>
</dbReference>
<dbReference type="EMBL" id="OB797312">
    <property type="protein sequence ID" value="CAD7434238.1"/>
    <property type="molecule type" value="Genomic_DNA"/>
</dbReference>
<name>A0A7R9EHR8_9NEOP</name>
<reference evidence="3" key="1">
    <citation type="submission" date="2020-11" db="EMBL/GenBank/DDBJ databases">
        <authorList>
            <person name="Tran Van P."/>
        </authorList>
    </citation>
    <scope>NUCLEOTIDE SEQUENCE</scope>
</reference>
<dbReference type="InterPro" id="IPR001251">
    <property type="entry name" value="CRAL-TRIO_dom"/>
</dbReference>
<accession>A0A7R9EHR8</accession>
<dbReference type="GO" id="GO:1902936">
    <property type="term" value="F:phosphatidylinositol bisphosphate binding"/>
    <property type="evidence" value="ECO:0007669"/>
    <property type="project" value="TreeGrafter"/>
</dbReference>
<protein>
    <recommendedName>
        <fullName evidence="2">CRAL-TRIO domain-containing protein</fullName>
    </recommendedName>
</protein>
<feature type="domain" description="CRAL-TRIO" evidence="2">
    <location>
        <begin position="1"/>
        <end position="111"/>
    </location>
</feature>
<evidence type="ECO:0000259" key="2">
    <source>
        <dbReference type="PROSITE" id="PS50191"/>
    </source>
</evidence>
<gene>
    <name evidence="3" type="ORF">TMSB3V08_LOCUS10892</name>
</gene>
<evidence type="ECO:0000256" key="1">
    <source>
        <dbReference type="SAM" id="MobiDB-lite"/>
    </source>
</evidence>
<proteinExistence type="predicted"/>
<dbReference type="PROSITE" id="PS50191">
    <property type="entry name" value="CRAL_TRIO"/>
    <property type="match status" value="1"/>
</dbReference>
<dbReference type="Pfam" id="PF00650">
    <property type="entry name" value="CRAL_TRIO"/>
    <property type="match status" value="1"/>
</dbReference>
<feature type="region of interest" description="Disordered" evidence="1">
    <location>
        <begin position="133"/>
        <end position="164"/>
    </location>
</feature>
<dbReference type="GO" id="GO:0016020">
    <property type="term" value="C:membrane"/>
    <property type="evidence" value="ECO:0007669"/>
    <property type="project" value="TreeGrafter"/>
</dbReference>
<dbReference type="AlphaFoldDB" id="A0A7R9EHR8"/>
<feature type="region of interest" description="Disordered" evidence="1">
    <location>
        <begin position="1"/>
        <end position="28"/>
    </location>
</feature>
<dbReference type="PANTHER" id="PTHR10174:SF224">
    <property type="entry name" value="RETINOL-BINDING PROTEIN PINTA"/>
    <property type="match status" value="1"/>
</dbReference>
<dbReference type="CDD" id="cd00170">
    <property type="entry name" value="SEC14"/>
    <property type="match status" value="1"/>
</dbReference>
<evidence type="ECO:0000313" key="3">
    <source>
        <dbReference type="EMBL" id="CAD7434238.1"/>
    </source>
</evidence>
<organism evidence="3">
    <name type="scientific">Timema monikensis</name>
    <dbReference type="NCBI Taxonomy" id="170555"/>
    <lineage>
        <taxon>Eukaryota</taxon>
        <taxon>Metazoa</taxon>
        <taxon>Ecdysozoa</taxon>
        <taxon>Arthropoda</taxon>
        <taxon>Hexapoda</taxon>
        <taxon>Insecta</taxon>
        <taxon>Pterygota</taxon>
        <taxon>Neoptera</taxon>
        <taxon>Polyneoptera</taxon>
        <taxon>Phasmatodea</taxon>
        <taxon>Timematodea</taxon>
        <taxon>Timematoidea</taxon>
        <taxon>Timematidae</taxon>
        <taxon>Timema</taxon>
    </lineage>
</organism>
<dbReference type="Gene3D" id="3.40.525.10">
    <property type="entry name" value="CRAL-TRIO lipid binding domain"/>
    <property type="match status" value="1"/>
</dbReference>
<sequence length="164" mass="18723">MGKKNLSTSDRDVNPNLPSPVYGESDALDRSTTGTVCERMRNKAYPLRIKSIHLTNAPDYIDKFVSLLKFALPPKLIKRIAVHKPGFETLHNNIKPKYLPSEYGGELGPVQDMWDSWTKELISKRDWFLEQENISSDEKRRPGKPLDQSELFGMEGSFKKLSVD</sequence>
<dbReference type="PRINTS" id="PR00180">
    <property type="entry name" value="CRETINALDHBP"/>
</dbReference>
<dbReference type="SUPFAM" id="SSF52087">
    <property type="entry name" value="CRAL/TRIO domain"/>
    <property type="match status" value="1"/>
</dbReference>